<sequence>MRISYSFCLEQRIEEGNFRNFDVVQVYSGHHYAKNKIQNCFTDTRSCVYRKIMKEWKILDNNLPDSIFVRVYENRIDLLTAVIIGAQGTPYHDALFFFDIAFPSNYPEKPPQVFYRSHGLRLNPNLYDNGYVCLSLLNSWFGKGNERWNPAASTILQVLVSIQGLVLNAKPYYNEPAAINLARNWKNYNEKVFALSCKTMLLQLQNPPRNFESFVADHFRKRAFSILRASKAYRDGCVRIGLFSDNWSSSSSQDNYISVSSKFIQSMDKLGPQLFAAFSKNGASLQNIFEKKKEIAPKIGENIFKKKNFDVLHKVLEKLELCLGLKDKTKNSYNNTQMSLSVNSTTTKSQKPTGEIEEIAAFSRFDVVSDDSDHHYVVSNLPKKSSGGGRGDPFASASSGTRKKIMQEWKLLEKHLPDSIFVRVFENRIDLLRAAIVGASGTPYHHGLFFFDVAFPADYPARPPMVHYRSFGLRLNPNLYANGRVCLSLLNTWTGKKSEKWNPNESTILQVLISIQALVLNEKPYFNEPGHGMWPGRTIWEKKSMAYNEDVFVLSCKSTIFLLRRPPKNFECFVSRHFRDRGHVILSACRSYVYGHVRVGHYNHDEANDESSSSSSSSSTDVVVVSDKFKGLMLQLYPELVAAFSRAGSSLGNLTRQLNVETITASFERKVLVKKNTNKEKKSGIAKRVLWKIKVVLGLKKRVHQSKVKN</sequence>
<keyword evidence="6" id="KW-1185">Reference proteome</keyword>
<dbReference type="InterPro" id="IPR000608">
    <property type="entry name" value="UBC"/>
</dbReference>
<evidence type="ECO:0000313" key="5">
    <source>
        <dbReference type="EMBL" id="KAH7573462.1"/>
    </source>
</evidence>
<feature type="domain" description="UBC core" evidence="4">
    <location>
        <begin position="47"/>
        <end position="206"/>
    </location>
</feature>
<dbReference type="SMART" id="SM00212">
    <property type="entry name" value="UBCc"/>
    <property type="match status" value="2"/>
</dbReference>
<accession>A0ABQ8IB05</accession>
<dbReference type="Proteomes" id="UP000827721">
    <property type="component" value="Unassembled WGS sequence"/>
</dbReference>
<dbReference type="PANTHER" id="PTHR46116:SF19">
    <property type="entry name" value="UBIQUITIN-CONJUGATING ENZYME FAMILY PROTEIN"/>
    <property type="match status" value="1"/>
</dbReference>
<evidence type="ECO:0000256" key="2">
    <source>
        <dbReference type="ARBA" id="ARBA00022786"/>
    </source>
</evidence>
<dbReference type="EMBL" id="JAFEMO010000003">
    <property type="protein sequence ID" value="KAH7573462.1"/>
    <property type="molecule type" value="Genomic_DNA"/>
</dbReference>
<evidence type="ECO:0000256" key="3">
    <source>
        <dbReference type="SAM" id="MobiDB-lite"/>
    </source>
</evidence>
<evidence type="ECO:0000256" key="1">
    <source>
        <dbReference type="ARBA" id="ARBA00022679"/>
    </source>
</evidence>
<proteinExistence type="predicted"/>
<organism evidence="5 6">
    <name type="scientific">Xanthoceras sorbifolium</name>
    <dbReference type="NCBI Taxonomy" id="99658"/>
    <lineage>
        <taxon>Eukaryota</taxon>
        <taxon>Viridiplantae</taxon>
        <taxon>Streptophyta</taxon>
        <taxon>Embryophyta</taxon>
        <taxon>Tracheophyta</taxon>
        <taxon>Spermatophyta</taxon>
        <taxon>Magnoliopsida</taxon>
        <taxon>eudicotyledons</taxon>
        <taxon>Gunneridae</taxon>
        <taxon>Pentapetalae</taxon>
        <taxon>rosids</taxon>
        <taxon>malvids</taxon>
        <taxon>Sapindales</taxon>
        <taxon>Sapindaceae</taxon>
        <taxon>Xanthoceroideae</taxon>
        <taxon>Xanthoceras</taxon>
    </lineage>
</organism>
<feature type="domain" description="UBC core" evidence="4">
    <location>
        <begin position="400"/>
        <end position="560"/>
    </location>
</feature>
<name>A0ABQ8IB05_9ROSI</name>
<dbReference type="PANTHER" id="PTHR46116">
    <property type="entry name" value="(E3-INDEPENDENT) E2 UBIQUITIN-CONJUGATING ENZYME"/>
    <property type="match status" value="1"/>
</dbReference>
<reference evidence="5 6" key="1">
    <citation type="submission" date="2021-02" db="EMBL/GenBank/DDBJ databases">
        <title>Plant Genome Project.</title>
        <authorList>
            <person name="Zhang R.-G."/>
        </authorList>
    </citation>
    <scope>NUCLEOTIDE SEQUENCE [LARGE SCALE GENOMIC DNA]</scope>
    <source>
        <tissue evidence="5">Leaves</tissue>
    </source>
</reference>
<comment type="caution">
    <text evidence="5">The sequence shown here is derived from an EMBL/GenBank/DDBJ whole genome shotgun (WGS) entry which is preliminary data.</text>
</comment>
<gene>
    <name evidence="5" type="ORF">JRO89_XS03G0153100</name>
</gene>
<evidence type="ECO:0000313" key="6">
    <source>
        <dbReference type="Proteomes" id="UP000827721"/>
    </source>
</evidence>
<protein>
    <recommendedName>
        <fullName evidence="4">UBC core domain-containing protein</fullName>
    </recommendedName>
</protein>
<dbReference type="SUPFAM" id="SSF54495">
    <property type="entry name" value="UBC-like"/>
    <property type="match status" value="2"/>
</dbReference>
<dbReference type="Gene3D" id="3.10.110.10">
    <property type="entry name" value="Ubiquitin Conjugating Enzyme"/>
    <property type="match status" value="2"/>
</dbReference>
<keyword evidence="1" id="KW-0808">Transferase</keyword>
<dbReference type="CDD" id="cd23837">
    <property type="entry name" value="UBCc_UBE2O"/>
    <property type="match status" value="2"/>
</dbReference>
<dbReference type="PROSITE" id="PS50127">
    <property type="entry name" value="UBC_2"/>
    <property type="match status" value="2"/>
</dbReference>
<feature type="region of interest" description="Disordered" evidence="3">
    <location>
        <begin position="380"/>
        <end position="399"/>
    </location>
</feature>
<keyword evidence="2" id="KW-0833">Ubl conjugation pathway</keyword>
<dbReference type="InterPro" id="IPR016135">
    <property type="entry name" value="UBQ-conjugating_enzyme/RWD"/>
</dbReference>
<evidence type="ECO:0000259" key="4">
    <source>
        <dbReference type="PROSITE" id="PS50127"/>
    </source>
</evidence>
<dbReference type="Pfam" id="PF00179">
    <property type="entry name" value="UQ_con"/>
    <property type="match status" value="2"/>
</dbReference>